<sequence length="163" mass="18011">MILTPGGVYDMADESSYRPLFFYRILITIDEDDRPSTARAFRFALTMARDYGAELGIASVLENNDISIYESLMPAKLNEKRAHLHSIVKEYAAKAKEFGVQDVRPIVSEGGDVDDVVLQQIVPDFEPDLIVCGADVEFASHGHPGAIGLRLARKSDVSVIVIR</sequence>
<evidence type="ECO:0000313" key="2">
    <source>
        <dbReference type="EMBL" id="KRL46925.1"/>
    </source>
</evidence>
<comment type="caution">
    <text evidence="2">The sequence shown here is derived from an EMBL/GenBank/DDBJ whole genome shotgun (WGS) entry which is preliminary data.</text>
</comment>
<evidence type="ECO:0000259" key="1">
    <source>
        <dbReference type="Pfam" id="PF00582"/>
    </source>
</evidence>
<evidence type="ECO:0000313" key="3">
    <source>
        <dbReference type="Proteomes" id="UP000051835"/>
    </source>
</evidence>
<proteinExistence type="predicted"/>
<dbReference type="EMBL" id="AZFC01000035">
    <property type="protein sequence ID" value="KRL46925.1"/>
    <property type="molecule type" value="Genomic_DNA"/>
</dbReference>
<dbReference type="SUPFAM" id="SSF52402">
    <property type="entry name" value="Adenine nucleotide alpha hydrolases-like"/>
    <property type="match status" value="1"/>
</dbReference>
<accession>A0A0R1QQD2</accession>
<dbReference type="InterPro" id="IPR006016">
    <property type="entry name" value="UspA"/>
</dbReference>
<dbReference type="Pfam" id="PF00582">
    <property type="entry name" value="Usp"/>
    <property type="match status" value="1"/>
</dbReference>
<protein>
    <submittedName>
        <fullName evidence="2">UspA family nucleotide-binding protein</fullName>
    </submittedName>
</protein>
<dbReference type="Proteomes" id="UP000051835">
    <property type="component" value="Unassembled WGS sequence"/>
</dbReference>
<dbReference type="InterPro" id="IPR014729">
    <property type="entry name" value="Rossmann-like_a/b/a_fold"/>
</dbReference>
<gene>
    <name evidence="2" type="ORF">FD37_GL000405</name>
</gene>
<organism evidence="2 3">
    <name type="scientific">Levilactobacillus spicheri DSM 15429</name>
    <dbReference type="NCBI Taxonomy" id="1423805"/>
    <lineage>
        <taxon>Bacteria</taxon>
        <taxon>Bacillati</taxon>
        <taxon>Bacillota</taxon>
        <taxon>Bacilli</taxon>
        <taxon>Lactobacillales</taxon>
        <taxon>Lactobacillaceae</taxon>
        <taxon>Levilactobacillus</taxon>
    </lineage>
</organism>
<feature type="domain" description="UspA" evidence="1">
    <location>
        <begin position="24"/>
        <end position="163"/>
    </location>
</feature>
<dbReference type="AlphaFoldDB" id="A0A0R1QQD2"/>
<reference evidence="2 3" key="1">
    <citation type="journal article" date="2015" name="Genome Announc.">
        <title>Expanding the biotechnology potential of lactobacilli through comparative genomics of 213 strains and associated genera.</title>
        <authorList>
            <person name="Sun Z."/>
            <person name="Harris H.M."/>
            <person name="McCann A."/>
            <person name="Guo C."/>
            <person name="Argimon S."/>
            <person name="Zhang W."/>
            <person name="Yang X."/>
            <person name="Jeffery I.B."/>
            <person name="Cooney J.C."/>
            <person name="Kagawa T.F."/>
            <person name="Liu W."/>
            <person name="Song Y."/>
            <person name="Salvetti E."/>
            <person name="Wrobel A."/>
            <person name="Rasinkangas P."/>
            <person name="Parkhill J."/>
            <person name="Rea M.C."/>
            <person name="O'Sullivan O."/>
            <person name="Ritari J."/>
            <person name="Douillard F.P."/>
            <person name="Paul Ross R."/>
            <person name="Yang R."/>
            <person name="Briner A.E."/>
            <person name="Felis G.E."/>
            <person name="de Vos W.M."/>
            <person name="Barrangou R."/>
            <person name="Klaenhammer T.R."/>
            <person name="Caufield P.W."/>
            <person name="Cui Y."/>
            <person name="Zhang H."/>
            <person name="O'Toole P.W."/>
        </authorList>
    </citation>
    <scope>NUCLEOTIDE SEQUENCE [LARGE SCALE GENOMIC DNA]</scope>
    <source>
        <strain evidence="2 3">DSM 15429</strain>
    </source>
</reference>
<name>A0A0R1QQD2_9LACO</name>
<dbReference type="CDD" id="cd00293">
    <property type="entry name" value="USP-like"/>
    <property type="match status" value="1"/>
</dbReference>
<dbReference type="PATRIC" id="fig|1423805.4.peg.412"/>
<dbReference type="Gene3D" id="3.40.50.620">
    <property type="entry name" value="HUPs"/>
    <property type="match status" value="1"/>
</dbReference>